<dbReference type="AlphaFoldDB" id="A0A383BQ07"/>
<name>A0A383BQ07_9ZZZZ</name>
<sequence length="99" mass="10835">MSTARCLGGLASDGTSLRLLTSSGNNHDTSSPLLVGQLWDLTYSPISQFIAPHVEDVLLSTQQLMDVKIKPKQYILQRVSPWEGSIDKIFGGLIEYTAN</sequence>
<evidence type="ECO:0000313" key="1">
    <source>
        <dbReference type="EMBL" id="SVE22217.1"/>
    </source>
</evidence>
<feature type="non-terminal residue" evidence="1">
    <location>
        <position position="99"/>
    </location>
</feature>
<accession>A0A383BQ07</accession>
<dbReference type="EMBL" id="UINC01202422">
    <property type="protein sequence ID" value="SVE22217.1"/>
    <property type="molecule type" value="Genomic_DNA"/>
</dbReference>
<protein>
    <submittedName>
        <fullName evidence="1">Uncharacterized protein</fullName>
    </submittedName>
</protein>
<reference evidence="1" key="1">
    <citation type="submission" date="2018-05" db="EMBL/GenBank/DDBJ databases">
        <authorList>
            <person name="Lanie J.A."/>
            <person name="Ng W.-L."/>
            <person name="Kazmierczak K.M."/>
            <person name="Andrzejewski T.M."/>
            <person name="Davidsen T.M."/>
            <person name="Wayne K.J."/>
            <person name="Tettelin H."/>
            <person name="Glass J.I."/>
            <person name="Rusch D."/>
            <person name="Podicherti R."/>
            <person name="Tsui H.-C.T."/>
            <person name="Winkler M.E."/>
        </authorList>
    </citation>
    <scope>NUCLEOTIDE SEQUENCE</scope>
</reference>
<gene>
    <name evidence="1" type="ORF">METZ01_LOCUS475071</name>
</gene>
<proteinExistence type="predicted"/>
<organism evidence="1">
    <name type="scientific">marine metagenome</name>
    <dbReference type="NCBI Taxonomy" id="408172"/>
    <lineage>
        <taxon>unclassified sequences</taxon>
        <taxon>metagenomes</taxon>
        <taxon>ecological metagenomes</taxon>
    </lineage>
</organism>